<dbReference type="PROSITE" id="PS00479">
    <property type="entry name" value="ZF_DAG_PE_1"/>
    <property type="match status" value="1"/>
</dbReference>
<dbReference type="InterPro" id="IPR035899">
    <property type="entry name" value="DBL_dom_sf"/>
</dbReference>
<dbReference type="CDD" id="cd21201">
    <property type="entry name" value="CH_VAV"/>
    <property type="match status" value="1"/>
</dbReference>
<dbReference type="InterPro" id="IPR036872">
    <property type="entry name" value="CH_dom_sf"/>
</dbReference>
<dbReference type="SUPFAM" id="SSF57889">
    <property type="entry name" value="Cysteine-rich domain"/>
    <property type="match status" value="1"/>
</dbReference>
<sequence>MELHREISAWLDHFKLIPPGSPALRPNASLSDVIAVLRDGVVLCQLVHSLDPSSVEMHKVICEDGSGRSVSDFLCRNNIFLFLHAAVANFELSEGQLFHPEDLYQCRDIGKVFRTLSELSHTPKVLKSGAPGFPKKEKQLYKRLKNERSNYEALEQMYGEAGTEYIYDSFASKIRLRDQEDLYYNEDIYQTIFPPRQPRLSLADISFGGTKKSKRSAPIHELLTTEDKYLENLIMVRDVFREKLTIMNIQDKNIIFYLLDDLILLHSDILFGLKTPKKDDIGKVFLRLLPRITHLYGCYCVHLPMAMAHLEHLSQNYAPLKKQILECQAHANPSTFPLSSHLVIPFQRFLKYHLLLQEILKRTPDDHPDYVNLRLAVDEMIKAGEQVNEKKREQEEADQQDTKDEADMRLILSVSSTIKLMKMENGLNLLNYGRLRRAGDIVSYTDHGRVGDYAFLFDLMIVLCHRPKWLQHRYRFREAIKIRDNFLEPPIHHQQQQGQDVFCLRLFSKADARRVTLTLVSRSAADREAWFDAILTAMDTVNPSENSQQGHVIQLTTFTEPTECFQCGKLLRGRFFQGYKCLRCQACMHKVCLADCACLEVGAPLKKSNSLMLPTAMPESLERSTSTLSLAPSSENGNKRHSQIREVVQELQFNAIREQESLPLDEQPWYAGELDVKTASDRLESLPVGTFLIRKRAKLPGQFVLMLKCPEKPKGVKSMKIEEEVQPETGVRFFYLSQARKFSSLAKMVSYYRHRDLTENFNYEALKGINLRTPYKEV</sequence>
<dbReference type="Pfam" id="PF00621">
    <property type="entry name" value="RhoGEF"/>
    <property type="match status" value="1"/>
</dbReference>
<dbReference type="CDD" id="cd00160">
    <property type="entry name" value="RhoGEF"/>
    <property type="match status" value="1"/>
</dbReference>
<dbReference type="Pfam" id="PF00307">
    <property type="entry name" value="CH"/>
    <property type="match status" value="1"/>
</dbReference>
<dbReference type="InterPro" id="IPR000219">
    <property type="entry name" value="DH_dom"/>
</dbReference>
<dbReference type="GO" id="GO:0005085">
    <property type="term" value="F:guanyl-nucleotide exchange factor activity"/>
    <property type="evidence" value="ECO:0007669"/>
    <property type="project" value="UniProtKB-KW"/>
</dbReference>
<feature type="domain" description="Phorbol-ester/DAG-type" evidence="11">
    <location>
        <begin position="550"/>
        <end position="598"/>
    </location>
</feature>
<dbReference type="Gene3D" id="3.30.505.10">
    <property type="entry name" value="SH2 domain"/>
    <property type="match status" value="1"/>
</dbReference>
<dbReference type="PROSITE" id="PS50021">
    <property type="entry name" value="CH"/>
    <property type="match status" value="1"/>
</dbReference>
<dbReference type="GO" id="GO:0005737">
    <property type="term" value="C:cytoplasm"/>
    <property type="evidence" value="ECO:0007669"/>
    <property type="project" value="TreeGrafter"/>
</dbReference>
<dbReference type="PROSITE" id="PS50003">
    <property type="entry name" value="PH_DOMAIN"/>
    <property type="match status" value="1"/>
</dbReference>
<evidence type="ECO:0000259" key="11">
    <source>
        <dbReference type="PROSITE" id="PS50081"/>
    </source>
</evidence>
<dbReference type="InterPro" id="IPR000980">
    <property type="entry name" value="SH2"/>
</dbReference>
<dbReference type="GO" id="GO:0016477">
    <property type="term" value="P:cell migration"/>
    <property type="evidence" value="ECO:0007669"/>
    <property type="project" value="TreeGrafter"/>
</dbReference>
<feature type="domain" description="SH2" evidence="7">
    <location>
        <begin position="669"/>
        <end position="775"/>
    </location>
</feature>
<dbReference type="PANTHER" id="PTHR45818:SF3">
    <property type="entry name" value="PROTEIN VAV"/>
    <property type="match status" value="1"/>
</dbReference>
<keyword evidence="1" id="KW-0597">Phosphoprotein</keyword>
<dbReference type="InterPro" id="IPR001849">
    <property type="entry name" value="PH_domain"/>
</dbReference>
<evidence type="ECO:0000256" key="3">
    <source>
        <dbReference type="ARBA" id="ARBA00022723"/>
    </source>
</evidence>
<dbReference type="InterPro" id="IPR002219">
    <property type="entry name" value="PKC_DAG/PE"/>
</dbReference>
<feature type="non-terminal residue" evidence="12">
    <location>
        <position position="778"/>
    </location>
</feature>
<evidence type="ECO:0000256" key="4">
    <source>
        <dbReference type="ARBA" id="ARBA00022833"/>
    </source>
</evidence>
<dbReference type="Pfam" id="PF00130">
    <property type="entry name" value="C1_1"/>
    <property type="match status" value="1"/>
</dbReference>
<evidence type="ECO:0000256" key="1">
    <source>
        <dbReference type="ARBA" id="ARBA00022553"/>
    </source>
</evidence>
<evidence type="ECO:0000256" key="6">
    <source>
        <dbReference type="PROSITE-ProRule" id="PRU00191"/>
    </source>
</evidence>
<dbReference type="AlphaFoldDB" id="A0A076FGN6"/>
<organism evidence="12">
    <name type="scientific">Paracyclopina nana</name>
    <name type="common">Marine copepod</name>
    <dbReference type="NCBI Taxonomy" id="565004"/>
    <lineage>
        <taxon>Eukaryota</taxon>
        <taxon>Metazoa</taxon>
        <taxon>Ecdysozoa</taxon>
        <taxon>Arthropoda</taxon>
        <taxon>Crustacea</taxon>
        <taxon>Multicrustacea</taxon>
        <taxon>Hexanauplia</taxon>
        <taxon>Copepoda</taxon>
        <taxon>Cyclopoida</taxon>
        <taxon>Cyclopettidae</taxon>
        <taxon>Paracyclopina</taxon>
    </lineage>
</organism>
<keyword evidence="2" id="KW-0344">Guanine-nucleotide releasing factor</keyword>
<feature type="domain" description="Calponin-homology (CH)" evidence="10">
    <location>
        <begin position="1"/>
        <end position="123"/>
    </location>
</feature>
<dbReference type="PANTHER" id="PTHR45818">
    <property type="entry name" value="PROTEIN VAV"/>
    <property type="match status" value="1"/>
</dbReference>
<keyword evidence="3" id="KW-0479">Metal-binding</keyword>
<dbReference type="InterPro" id="IPR046349">
    <property type="entry name" value="C1-like_sf"/>
</dbReference>
<dbReference type="SMART" id="SM00252">
    <property type="entry name" value="SH2"/>
    <property type="match status" value="1"/>
</dbReference>
<dbReference type="CDD" id="cd20810">
    <property type="entry name" value="C1_VAV"/>
    <property type="match status" value="1"/>
</dbReference>
<dbReference type="SUPFAM" id="SSF47576">
    <property type="entry name" value="Calponin-homology domain, CH-domain"/>
    <property type="match status" value="1"/>
</dbReference>
<evidence type="ECO:0000259" key="9">
    <source>
        <dbReference type="PROSITE" id="PS50010"/>
    </source>
</evidence>
<dbReference type="PROSITE" id="PS50081">
    <property type="entry name" value="ZF_DAG_PE_2"/>
    <property type="match status" value="1"/>
</dbReference>
<dbReference type="Pfam" id="PF00017">
    <property type="entry name" value="SH2"/>
    <property type="match status" value="1"/>
</dbReference>
<dbReference type="Gene3D" id="2.30.29.30">
    <property type="entry name" value="Pleckstrin-homology domain (PH domain)/Phosphotyrosine-binding domain (PTB)"/>
    <property type="match status" value="1"/>
</dbReference>
<evidence type="ECO:0000256" key="2">
    <source>
        <dbReference type="ARBA" id="ARBA00022658"/>
    </source>
</evidence>
<dbReference type="InterPro" id="IPR036860">
    <property type="entry name" value="SH2_dom_sf"/>
</dbReference>
<accession>A0A076FGN6</accession>
<proteinExistence type="evidence at transcript level"/>
<dbReference type="PROSITE" id="PS50010">
    <property type="entry name" value="DH_2"/>
    <property type="match status" value="1"/>
</dbReference>
<dbReference type="SUPFAM" id="SSF48065">
    <property type="entry name" value="DBL homology domain (DH-domain)"/>
    <property type="match status" value="1"/>
</dbReference>
<dbReference type="SMART" id="SM00325">
    <property type="entry name" value="RhoGEF"/>
    <property type="match status" value="1"/>
</dbReference>
<dbReference type="Gene3D" id="1.10.418.10">
    <property type="entry name" value="Calponin-like domain"/>
    <property type="match status" value="1"/>
</dbReference>
<feature type="domain" description="PH" evidence="8">
    <location>
        <begin position="428"/>
        <end position="539"/>
    </location>
</feature>
<evidence type="ECO:0000259" key="8">
    <source>
        <dbReference type="PROSITE" id="PS50003"/>
    </source>
</evidence>
<dbReference type="EMBL" id="KF516655">
    <property type="protein sequence ID" value="AII16559.1"/>
    <property type="molecule type" value="mRNA"/>
</dbReference>
<dbReference type="InterPro" id="IPR011993">
    <property type="entry name" value="PH-like_dom_sf"/>
</dbReference>
<dbReference type="Gene3D" id="3.30.60.20">
    <property type="match status" value="1"/>
</dbReference>
<evidence type="ECO:0000259" key="7">
    <source>
        <dbReference type="PROSITE" id="PS50001"/>
    </source>
</evidence>
<keyword evidence="5 6" id="KW-0727">SH2 domain</keyword>
<dbReference type="GO" id="GO:0046872">
    <property type="term" value="F:metal ion binding"/>
    <property type="evidence" value="ECO:0007669"/>
    <property type="project" value="UniProtKB-KW"/>
</dbReference>
<dbReference type="InterPro" id="IPR001715">
    <property type="entry name" value="CH_dom"/>
</dbReference>
<dbReference type="PROSITE" id="PS50001">
    <property type="entry name" value="SH2"/>
    <property type="match status" value="1"/>
</dbReference>
<feature type="domain" description="DH" evidence="9">
    <location>
        <begin position="214"/>
        <end position="390"/>
    </location>
</feature>
<evidence type="ECO:0000256" key="5">
    <source>
        <dbReference type="ARBA" id="ARBA00022999"/>
    </source>
</evidence>
<keyword evidence="4" id="KW-0862">Zinc</keyword>
<evidence type="ECO:0000313" key="12">
    <source>
        <dbReference type="EMBL" id="AII16559.1"/>
    </source>
</evidence>
<protein>
    <submittedName>
        <fullName evidence="12">Vav 2 oncoprotein</fullName>
    </submittedName>
</protein>
<reference evidence="12" key="1">
    <citation type="submission" date="2013-08" db="EMBL/GenBank/DDBJ databases">
        <title>Paracyclopina nana immune related genes.</title>
        <authorList>
            <person name="Kim B.-M."/>
            <person name="Rhee J.-S."/>
            <person name="Lee J.-S."/>
        </authorList>
    </citation>
    <scope>NUCLEOTIDE SEQUENCE</scope>
</reference>
<dbReference type="SUPFAM" id="SSF55550">
    <property type="entry name" value="SH2 domain"/>
    <property type="match status" value="1"/>
</dbReference>
<dbReference type="SUPFAM" id="SSF50729">
    <property type="entry name" value="PH domain-like"/>
    <property type="match status" value="1"/>
</dbReference>
<dbReference type="SMART" id="SM00033">
    <property type="entry name" value="CH"/>
    <property type="match status" value="1"/>
</dbReference>
<dbReference type="Gene3D" id="1.20.900.10">
    <property type="entry name" value="Dbl homology (DH) domain"/>
    <property type="match status" value="1"/>
</dbReference>
<name>A0A076FGN6_PARNA</name>
<evidence type="ECO:0000259" key="10">
    <source>
        <dbReference type="PROSITE" id="PS50021"/>
    </source>
</evidence>